<dbReference type="EMBL" id="CAMXCT030002183">
    <property type="protein sequence ID" value="CAL4783572.1"/>
    <property type="molecule type" value="Genomic_DNA"/>
</dbReference>
<name>A0A9P1G398_9DINO</name>
<sequence length="632" mass="71170">MPGALRSVLTFVMQLFQRYGFLLNLEKGNTSAVVSFRGTGAPLLRQRFQLGPRPAQAAFNQVAKPILSNRHLPECTRIQLFHTLIGTKLFFGLGGWTTPTHRQMAKLKVVLLRMPQKVMRLSNLTTPASEVFRRAKQPDPRVRLAVDRLLYAQRLWEHGPEDLQHLIHREQALCTGSWTEGLLANLQWLRMTEQDAQLPIDLTDLTALFDFWQSGSPEWQQRGLQHIHVKNTRSVLWRDISLRANMSFMPEVLLEPPEDLQKRGFKVPDDITPTPNAQPRGLHGTEALQALGPRMLPKDSRSNDLLLTRQQLEQIETIIFDISIPKDAEAQKAAYWRKLTAITEGWFQRFQDAGFDSSIIAYLPDEWLDVAATADPAYPKWLERVHIEWGERCLEDIVANFVDGEVGHDTWRFLSELYKAGKVSATICGPPCKTFSAARHHQPEPSPEGNPARWPRPLRSAVRLFGLEGLTARELRQAAQGAEFFMQGVIVAAWALQFGGVYLSEHPWKPEDEARWGASSSKPTGILAINCPTFVQSAYRRQLPDAVKPQYVAIGRDQQTGVLRTAVLKECPPAFSAALAGAVAECFSSALRRNKLTDAPLAHPETESWLKAALTACTAIRAEAPWLPDFQW</sequence>
<gene>
    <name evidence="1" type="ORF">C1SCF055_LOCUS22754</name>
</gene>
<protein>
    <submittedName>
        <fullName evidence="1">Uncharacterized protein</fullName>
    </submittedName>
</protein>
<dbReference type="EMBL" id="CAMXCT020002183">
    <property type="protein sequence ID" value="CAL1149635.1"/>
    <property type="molecule type" value="Genomic_DNA"/>
</dbReference>
<dbReference type="EMBL" id="CAMXCT010002183">
    <property type="protein sequence ID" value="CAI3996260.1"/>
    <property type="molecule type" value="Genomic_DNA"/>
</dbReference>
<accession>A0A9P1G398</accession>
<evidence type="ECO:0000313" key="2">
    <source>
        <dbReference type="EMBL" id="CAL4783572.1"/>
    </source>
</evidence>
<reference evidence="1" key="1">
    <citation type="submission" date="2022-10" db="EMBL/GenBank/DDBJ databases">
        <authorList>
            <person name="Chen Y."/>
            <person name="Dougan E. K."/>
            <person name="Chan C."/>
            <person name="Rhodes N."/>
            <person name="Thang M."/>
        </authorList>
    </citation>
    <scope>NUCLEOTIDE SEQUENCE</scope>
</reference>
<proteinExistence type="predicted"/>
<comment type="caution">
    <text evidence="1">The sequence shown here is derived from an EMBL/GenBank/DDBJ whole genome shotgun (WGS) entry which is preliminary data.</text>
</comment>
<dbReference type="AlphaFoldDB" id="A0A9P1G398"/>
<reference evidence="2 3" key="2">
    <citation type="submission" date="2024-05" db="EMBL/GenBank/DDBJ databases">
        <authorList>
            <person name="Chen Y."/>
            <person name="Shah S."/>
            <person name="Dougan E. K."/>
            <person name="Thang M."/>
            <person name="Chan C."/>
        </authorList>
    </citation>
    <scope>NUCLEOTIDE SEQUENCE [LARGE SCALE GENOMIC DNA]</scope>
</reference>
<organism evidence="1">
    <name type="scientific">Cladocopium goreaui</name>
    <dbReference type="NCBI Taxonomy" id="2562237"/>
    <lineage>
        <taxon>Eukaryota</taxon>
        <taxon>Sar</taxon>
        <taxon>Alveolata</taxon>
        <taxon>Dinophyceae</taxon>
        <taxon>Suessiales</taxon>
        <taxon>Symbiodiniaceae</taxon>
        <taxon>Cladocopium</taxon>
    </lineage>
</organism>
<evidence type="ECO:0000313" key="3">
    <source>
        <dbReference type="Proteomes" id="UP001152797"/>
    </source>
</evidence>
<evidence type="ECO:0000313" key="1">
    <source>
        <dbReference type="EMBL" id="CAI3996260.1"/>
    </source>
</evidence>
<keyword evidence="3" id="KW-1185">Reference proteome</keyword>
<dbReference type="Proteomes" id="UP001152797">
    <property type="component" value="Unassembled WGS sequence"/>
</dbReference>